<reference evidence="1 2" key="1">
    <citation type="submission" date="2019-11" db="EMBL/GenBank/DDBJ databases">
        <title>Type strains purchased from KCTC, JCM and DSMZ.</title>
        <authorList>
            <person name="Lu H."/>
        </authorList>
    </citation>
    <scope>NUCLEOTIDE SEQUENCE [LARGE SCALE GENOMIC DNA]</scope>
    <source>
        <strain evidence="1 2">KCTC 22382</strain>
    </source>
</reference>
<organism evidence="1 2">
    <name type="scientific">Duganella radicis</name>
    <dbReference type="NCBI Taxonomy" id="551988"/>
    <lineage>
        <taxon>Bacteria</taxon>
        <taxon>Pseudomonadati</taxon>
        <taxon>Pseudomonadota</taxon>
        <taxon>Betaproteobacteria</taxon>
        <taxon>Burkholderiales</taxon>
        <taxon>Oxalobacteraceae</taxon>
        <taxon>Telluria group</taxon>
        <taxon>Duganella</taxon>
    </lineage>
</organism>
<keyword evidence="2" id="KW-1185">Reference proteome</keyword>
<protein>
    <submittedName>
        <fullName evidence="1">Uncharacterized protein</fullName>
    </submittedName>
</protein>
<sequence>MPVGSRQFPLLILLSLALTSILCPSIALACKDRIYPPTFPTVELQAFEHVYVIRVDQLMYAASSEDSRYSKPFSFEGKVVRVIKGTKVAGDAIRAATTSDEEAHARCPISLESGKTYLLMLNGSGLTYRLPRYGSLYIATDRPEFGRYLADLTKKSR</sequence>
<comment type="caution">
    <text evidence="1">The sequence shown here is derived from an EMBL/GenBank/DDBJ whole genome shotgun (WGS) entry which is preliminary data.</text>
</comment>
<name>A0A6L6PIS2_9BURK</name>
<dbReference type="AlphaFoldDB" id="A0A6L6PIS2"/>
<dbReference type="RefSeq" id="WP_155463953.1">
    <property type="nucleotide sequence ID" value="NZ_WNKY01000011.1"/>
</dbReference>
<dbReference type="PROSITE" id="PS51257">
    <property type="entry name" value="PROKAR_LIPOPROTEIN"/>
    <property type="match status" value="1"/>
</dbReference>
<accession>A0A6L6PIS2</accession>
<dbReference type="OrthoDB" id="8778123at2"/>
<proteinExistence type="predicted"/>
<evidence type="ECO:0000313" key="1">
    <source>
        <dbReference type="EMBL" id="MTV38457.1"/>
    </source>
</evidence>
<dbReference type="Proteomes" id="UP000475582">
    <property type="component" value="Unassembled WGS sequence"/>
</dbReference>
<gene>
    <name evidence="1" type="ORF">GM676_12805</name>
</gene>
<evidence type="ECO:0000313" key="2">
    <source>
        <dbReference type="Proteomes" id="UP000475582"/>
    </source>
</evidence>
<dbReference type="EMBL" id="WNKY01000011">
    <property type="protein sequence ID" value="MTV38457.1"/>
    <property type="molecule type" value="Genomic_DNA"/>
</dbReference>